<name>X0PKH7_9LACO</name>
<sequence length="111" mass="13471">MGVMLMNKDLTIIYQRLTPLFKRISHTRYWLQVVNDPYDRSYNFFFNSQRQNERVKSIPLHKLRDYDLTTLENLITGLKAKTNLTIEFVDFAGMRWPSTQKVIQWRREQLE</sequence>
<comment type="caution">
    <text evidence="1">The sequence shown here is derived from an EMBL/GenBank/DDBJ whole genome shotgun (WGS) entry which is preliminary data.</text>
</comment>
<dbReference type="Proteomes" id="UP000019488">
    <property type="component" value="Unassembled WGS sequence"/>
</dbReference>
<evidence type="ECO:0000313" key="1">
    <source>
        <dbReference type="EMBL" id="GAF37161.1"/>
    </source>
</evidence>
<dbReference type="STRING" id="1423743.FD41_GL001002"/>
<proteinExistence type="predicted"/>
<reference evidence="1" key="1">
    <citation type="journal article" date="2014" name="Genome Announc.">
        <title>Draft Genome Sequences of Two Lactobacillus Strains, L. farraginis JCM 14108T and L. composti JCM 14202T, Isolated from Compost of Distilled Shochu Residue.</title>
        <authorList>
            <person name="Yuki M."/>
            <person name="Oshima K."/>
            <person name="Suda W."/>
            <person name="Kitahara M."/>
            <person name="Kitamura K."/>
            <person name="Iida T."/>
            <person name="Hattori M."/>
            <person name="Ohkuma M."/>
        </authorList>
    </citation>
    <scope>NUCLEOTIDE SEQUENCE [LARGE SCALE GENOMIC DNA]</scope>
    <source>
        <strain evidence="1">JCM 14108</strain>
    </source>
</reference>
<dbReference type="EMBL" id="BAKI01000025">
    <property type="protein sequence ID" value="GAF37161.1"/>
    <property type="molecule type" value="Genomic_DNA"/>
</dbReference>
<gene>
    <name evidence="1" type="ORF">JCM14108_2176</name>
</gene>
<evidence type="ECO:0008006" key="3">
    <source>
        <dbReference type="Google" id="ProtNLM"/>
    </source>
</evidence>
<dbReference type="AlphaFoldDB" id="X0PKH7"/>
<accession>X0PKH7</accession>
<organism evidence="1 2">
    <name type="scientific">Lentilactobacillus farraginis DSM 18382 = JCM 14108</name>
    <dbReference type="NCBI Taxonomy" id="1423743"/>
    <lineage>
        <taxon>Bacteria</taxon>
        <taxon>Bacillati</taxon>
        <taxon>Bacillota</taxon>
        <taxon>Bacilli</taxon>
        <taxon>Lactobacillales</taxon>
        <taxon>Lactobacillaceae</taxon>
        <taxon>Lentilactobacillus</taxon>
    </lineage>
</organism>
<dbReference type="eggNOG" id="ENOG502ZIF8">
    <property type="taxonomic scope" value="Bacteria"/>
</dbReference>
<protein>
    <recommendedName>
        <fullName evidence="3">Acetyl-CoA carboxylase</fullName>
    </recommendedName>
</protein>
<dbReference type="OrthoDB" id="2248172at2"/>
<evidence type="ECO:0000313" key="2">
    <source>
        <dbReference type="Proteomes" id="UP000019488"/>
    </source>
</evidence>